<evidence type="ECO:0000256" key="1">
    <source>
        <dbReference type="ARBA" id="ARBA00023015"/>
    </source>
</evidence>
<evidence type="ECO:0000256" key="2">
    <source>
        <dbReference type="ARBA" id="ARBA00023125"/>
    </source>
</evidence>
<evidence type="ECO:0000259" key="5">
    <source>
        <dbReference type="PROSITE" id="PS50977"/>
    </source>
</evidence>
<dbReference type="Proteomes" id="UP000094849">
    <property type="component" value="Unassembled WGS sequence"/>
</dbReference>
<evidence type="ECO:0000256" key="3">
    <source>
        <dbReference type="ARBA" id="ARBA00023163"/>
    </source>
</evidence>
<proteinExistence type="predicted"/>
<keyword evidence="2 4" id="KW-0238">DNA-binding</keyword>
<dbReference type="PANTHER" id="PTHR30055">
    <property type="entry name" value="HTH-TYPE TRANSCRIPTIONAL REGULATOR RUTR"/>
    <property type="match status" value="1"/>
</dbReference>
<reference evidence="6 7" key="1">
    <citation type="submission" date="2016-03" db="EMBL/GenBank/DDBJ databases">
        <title>Chemosynthetic sulphur-oxidizing symbionts of marine invertebrate animals are capable of nitrogen fixation.</title>
        <authorList>
            <person name="Petersen J.M."/>
            <person name="Kemper A."/>
            <person name="Gruber-Vodicka H."/>
            <person name="Cardini U."/>
            <person name="Geest Mvander."/>
            <person name="Kleiner M."/>
            <person name="Bulgheresi S."/>
            <person name="Fussmann M."/>
            <person name="Herbold C."/>
            <person name="Seah B.K.B."/>
            <person name="Antony C.Paul."/>
            <person name="Liu D."/>
            <person name="Belitz A."/>
            <person name="Weber M."/>
        </authorList>
    </citation>
    <scope>NUCLEOTIDE SEQUENCE [LARGE SCALE GENOMIC DNA]</scope>
    <source>
        <strain evidence="6">G_D</strain>
    </source>
</reference>
<comment type="caution">
    <text evidence="6">The sequence shown here is derived from an EMBL/GenBank/DDBJ whole genome shotgun (WGS) entry which is preliminary data.</text>
</comment>
<feature type="DNA-binding region" description="H-T-H motif" evidence="4">
    <location>
        <begin position="33"/>
        <end position="52"/>
    </location>
</feature>
<dbReference type="Pfam" id="PF00440">
    <property type="entry name" value="TetR_N"/>
    <property type="match status" value="1"/>
</dbReference>
<dbReference type="AlphaFoldDB" id="A0A1E2UIZ7"/>
<dbReference type="RefSeq" id="WP_069014918.1">
    <property type="nucleotide sequence ID" value="NZ_LVJW01000006.1"/>
</dbReference>
<dbReference type="EMBL" id="LVJZ01000004">
    <property type="protein sequence ID" value="ODB94499.1"/>
    <property type="molecule type" value="Genomic_DNA"/>
</dbReference>
<evidence type="ECO:0000313" key="6">
    <source>
        <dbReference type="EMBL" id="ODB94499.1"/>
    </source>
</evidence>
<dbReference type="GO" id="GO:0000976">
    <property type="term" value="F:transcription cis-regulatory region binding"/>
    <property type="evidence" value="ECO:0007669"/>
    <property type="project" value="TreeGrafter"/>
</dbReference>
<protein>
    <recommendedName>
        <fullName evidence="5">HTH tetR-type domain-containing protein</fullName>
    </recommendedName>
</protein>
<evidence type="ECO:0000256" key="4">
    <source>
        <dbReference type="PROSITE-ProRule" id="PRU00335"/>
    </source>
</evidence>
<gene>
    <name evidence="6" type="ORF">A3196_18430</name>
</gene>
<dbReference type="STRING" id="1818881.A3196_18430"/>
<dbReference type="PRINTS" id="PR00455">
    <property type="entry name" value="HTHTETR"/>
</dbReference>
<dbReference type="InterPro" id="IPR025996">
    <property type="entry name" value="MT1864/Rv1816-like_C"/>
</dbReference>
<dbReference type="SUPFAM" id="SSF46689">
    <property type="entry name" value="Homeodomain-like"/>
    <property type="match status" value="1"/>
</dbReference>
<dbReference type="InterPro" id="IPR050109">
    <property type="entry name" value="HTH-type_TetR-like_transc_reg"/>
</dbReference>
<dbReference type="PANTHER" id="PTHR30055:SF212">
    <property type="entry name" value="TETR-FAMILY FAMILY TRANSCRIPTIONAL REGULATOR"/>
    <property type="match status" value="1"/>
</dbReference>
<dbReference type="SUPFAM" id="SSF48498">
    <property type="entry name" value="Tetracyclin repressor-like, C-terminal domain"/>
    <property type="match status" value="1"/>
</dbReference>
<dbReference type="OrthoDB" id="7223515at2"/>
<accession>A0A1E2UIZ7</accession>
<feature type="domain" description="HTH tetR-type" evidence="5">
    <location>
        <begin position="10"/>
        <end position="70"/>
    </location>
</feature>
<dbReference type="Pfam" id="PF13305">
    <property type="entry name" value="TetR_C_33"/>
    <property type="match status" value="1"/>
</dbReference>
<name>A0A1E2UIZ7_9GAMM</name>
<evidence type="ECO:0000313" key="7">
    <source>
        <dbReference type="Proteomes" id="UP000094849"/>
    </source>
</evidence>
<keyword evidence="7" id="KW-1185">Reference proteome</keyword>
<keyword evidence="1" id="KW-0805">Transcription regulation</keyword>
<dbReference type="InterPro" id="IPR009057">
    <property type="entry name" value="Homeodomain-like_sf"/>
</dbReference>
<dbReference type="InterPro" id="IPR001647">
    <property type="entry name" value="HTH_TetR"/>
</dbReference>
<organism evidence="6 7">
    <name type="scientific">Candidatus Thiodiazotropha endoloripes</name>
    <dbReference type="NCBI Taxonomy" id="1818881"/>
    <lineage>
        <taxon>Bacteria</taxon>
        <taxon>Pseudomonadati</taxon>
        <taxon>Pseudomonadota</taxon>
        <taxon>Gammaproteobacteria</taxon>
        <taxon>Chromatiales</taxon>
        <taxon>Sedimenticolaceae</taxon>
        <taxon>Candidatus Thiodiazotropha</taxon>
    </lineage>
</organism>
<dbReference type="InterPro" id="IPR036271">
    <property type="entry name" value="Tet_transcr_reg_TetR-rel_C_sf"/>
</dbReference>
<dbReference type="PROSITE" id="PS50977">
    <property type="entry name" value="HTH_TETR_2"/>
    <property type="match status" value="1"/>
</dbReference>
<sequence length="214" mass="24220">MGRRGEHSKSEIENMALVAAEELIETQGYEGLSARKVASAIGYTVGSLYFVFKNLDELVQRVNGRTLDQLYMVLSERLTECRHPQDCLYTLGSAYLDFASKHAHRWRMVFEHQPQTEGLLMEIHEDKLDRLYELVERQIAALTMNKMPQNEIALAARAIWNGIHGIAIMRTTNQLQVSGQGSVASLVEHLIERYLAGLNALQSTDRAIPHQEVI</sequence>
<dbReference type="GO" id="GO:0003700">
    <property type="term" value="F:DNA-binding transcription factor activity"/>
    <property type="evidence" value="ECO:0007669"/>
    <property type="project" value="TreeGrafter"/>
</dbReference>
<keyword evidence="3" id="KW-0804">Transcription</keyword>
<dbReference type="Gene3D" id="1.10.357.10">
    <property type="entry name" value="Tetracycline Repressor, domain 2"/>
    <property type="match status" value="1"/>
</dbReference>